<keyword evidence="1" id="KW-1133">Transmembrane helix</keyword>
<comment type="caution">
    <text evidence="2">The sequence shown here is derived from an EMBL/GenBank/DDBJ whole genome shotgun (WGS) entry which is preliminary data.</text>
</comment>
<keyword evidence="1" id="KW-0472">Membrane</keyword>
<proteinExistence type="predicted"/>
<evidence type="ECO:0000313" key="3">
    <source>
        <dbReference type="Proteomes" id="UP000799441"/>
    </source>
</evidence>
<dbReference type="Proteomes" id="UP000799441">
    <property type="component" value="Unassembled WGS sequence"/>
</dbReference>
<dbReference type="EMBL" id="MU003766">
    <property type="protein sequence ID" value="KAF2725743.1"/>
    <property type="molecule type" value="Genomic_DNA"/>
</dbReference>
<keyword evidence="1" id="KW-0812">Transmembrane</keyword>
<evidence type="ECO:0000256" key="1">
    <source>
        <dbReference type="SAM" id="Phobius"/>
    </source>
</evidence>
<evidence type="ECO:0000313" key="2">
    <source>
        <dbReference type="EMBL" id="KAF2725743.1"/>
    </source>
</evidence>
<accession>A0A9P4UUH4</accession>
<dbReference type="AlphaFoldDB" id="A0A9P4UUH4"/>
<sequence>MYTLEMQDLGARIATSPKSACSMFVLDCINCHRQRDDRIRILPRSKANMLITHSTVPSTVQMQQSFGALVAVGIFLLIAFSHFVKGLDHYEARLYSCDSPGVELVPDSYTVILALGYTWEQHKQKVGYKVDLGSVITYTGPECTYYNTGSDDASLTVVRAETGVECTLRMHHVALGLNRASG</sequence>
<organism evidence="2 3">
    <name type="scientific">Polychaeton citri CBS 116435</name>
    <dbReference type="NCBI Taxonomy" id="1314669"/>
    <lineage>
        <taxon>Eukaryota</taxon>
        <taxon>Fungi</taxon>
        <taxon>Dikarya</taxon>
        <taxon>Ascomycota</taxon>
        <taxon>Pezizomycotina</taxon>
        <taxon>Dothideomycetes</taxon>
        <taxon>Dothideomycetidae</taxon>
        <taxon>Capnodiales</taxon>
        <taxon>Capnodiaceae</taxon>
        <taxon>Polychaeton</taxon>
    </lineage>
</organism>
<keyword evidence="3" id="KW-1185">Reference proteome</keyword>
<reference evidence="2" key="1">
    <citation type="journal article" date="2020" name="Stud. Mycol.">
        <title>101 Dothideomycetes genomes: a test case for predicting lifestyles and emergence of pathogens.</title>
        <authorList>
            <person name="Haridas S."/>
            <person name="Albert R."/>
            <person name="Binder M."/>
            <person name="Bloem J."/>
            <person name="Labutti K."/>
            <person name="Salamov A."/>
            <person name="Andreopoulos B."/>
            <person name="Baker S."/>
            <person name="Barry K."/>
            <person name="Bills G."/>
            <person name="Bluhm B."/>
            <person name="Cannon C."/>
            <person name="Castanera R."/>
            <person name="Culley D."/>
            <person name="Daum C."/>
            <person name="Ezra D."/>
            <person name="Gonzalez J."/>
            <person name="Henrissat B."/>
            <person name="Kuo A."/>
            <person name="Liang C."/>
            <person name="Lipzen A."/>
            <person name="Lutzoni F."/>
            <person name="Magnuson J."/>
            <person name="Mondo S."/>
            <person name="Nolan M."/>
            <person name="Ohm R."/>
            <person name="Pangilinan J."/>
            <person name="Park H.-J."/>
            <person name="Ramirez L."/>
            <person name="Alfaro M."/>
            <person name="Sun H."/>
            <person name="Tritt A."/>
            <person name="Yoshinaga Y."/>
            <person name="Zwiers L.-H."/>
            <person name="Turgeon B."/>
            <person name="Goodwin S."/>
            <person name="Spatafora J."/>
            <person name="Crous P."/>
            <person name="Grigoriev I."/>
        </authorList>
    </citation>
    <scope>NUCLEOTIDE SEQUENCE</scope>
    <source>
        <strain evidence="2">CBS 116435</strain>
    </source>
</reference>
<feature type="transmembrane region" description="Helical" evidence="1">
    <location>
        <begin position="66"/>
        <end position="84"/>
    </location>
</feature>
<protein>
    <submittedName>
        <fullName evidence="2">Uncharacterized protein</fullName>
    </submittedName>
</protein>
<name>A0A9P4UUH4_9PEZI</name>
<gene>
    <name evidence="2" type="ORF">K431DRAFT_290254</name>
</gene>